<feature type="region of interest" description="Disordered" evidence="1">
    <location>
        <begin position="48"/>
        <end position="79"/>
    </location>
</feature>
<name>A0ABV8CPG7_9GAMM</name>
<dbReference type="Proteomes" id="UP001595692">
    <property type="component" value="Unassembled WGS sequence"/>
</dbReference>
<protein>
    <submittedName>
        <fullName evidence="2">Uncharacterized protein</fullName>
    </submittedName>
</protein>
<evidence type="ECO:0000313" key="3">
    <source>
        <dbReference type="Proteomes" id="UP001595692"/>
    </source>
</evidence>
<comment type="caution">
    <text evidence="2">The sequence shown here is derived from an EMBL/GenBank/DDBJ whole genome shotgun (WGS) entry which is preliminary data.</text>
</comment>
<dbReference type="RefSeq" id="WP_377152393.1">
    <property type="nucleotide sequence ID" value="NZ_JBHSAF010000014.1"/>
</dbReference>
<accession>A0ABV8CPG7</accession>
<evidence type="ECO:0000313" key="2">
    <source>
        <dbReference type="EMBL" id="MFC3913979.1"/>
    </source>
</evidence>
<evidence type="ECO:0000256" key="1">
    <source>
        <dbReference type="SAM" id="MobiDB-lite"/>
    </source>
</evidence>
<gene>
    <name evidence="2" type="ORF">ACFOSS_10940</name>
</gene>
<dbReference type="EMBL" id="JBHSAF010000014">
    <property type="protein sequence ID" value="MFC3913979.1"/>
    <property type="molecule type" value="Genomic_DNA"/>
</dbReference>
<organism evidence="2 3">
    <name type="scientific">Pseudaeromonas sharmana</name>
    <dbReference type="NCBI Taxonomy" id="328412"/>
    <lineage>
        <taxon>Bacteria</taxon>
        <taxon>Pseudomonadati</taxon>
        <taxon>Pseudomonadota</taxon>
        <taxon>Gammaproteobacteria</taxon>
        <taxon>Aeromonadales</taxon>
        <taxon>Aeromonadaceae</taxon>
        <taxon>Pseudaeromonas</taxon>
    </lineage>
</organism>
<sequence>MLQPTAQPGIALPATNRALRARSRLDAAWFMLFAGALLLVLGQLSHSQAPQPLGQPHADTTPRPALCQEPHSPVLDAGHPTDVATLQQREQQDTLCAHQAALARD</sequence>
<keyword evidence="3" id="KW-1185">Reference proteome</keyword>
<proteinExistence type="predicted"/>
<reference evidence="3" key="1">
    <citation type="journal article" date="2019" name="Int. J. Syst. Evol. Microbiol.">
        <title>The Global Catalogue of Microorganisms (GCM) 10K type strain sequencing project: providing services to taxonomists for standard genome sequencing and annotation.</title>
        <authorList>
            <consortium name="The Broad Institute Genomics Platform"/>
            <consortium name="The Broad Institute Genome Sequencing Center for Infectious Disease"/>
            <person name="Wu L."/>
            <person name="Ma J."/>
        </authorList>
    </citation>
    <scope>NUCLEOTIDE SEQUENCE [LARGE SCALE GENOMIC DNA]</scope>
    <source>
        <strain evidence="3">CCUG 54939</strain>
    </source>
</reference>